<evidence type="ECO:0000256" key="1">
    <source>
        <dbReference type="SAM" id="MobiDB-lite"/>
    </source>
</evidence>
<dbReference type="AlphaFoldDB" id="A0A5B7IFB7"/>
<accession>A0A5B7IFB7</accession>
<feature type="compositionally biased region" description="Low complexity" evidence="1">
    <location>
        <begin position="29"/>
        <end position="38"/>
    </location>
</feature>
<gene>
    <name evidence="2" type="ORF">E2C01_074057</name>
</gene>
<protein>
    <submittedName>
        <fullName evidence="2">Uncharacterized protein</fullName>
    </submittedName>
</protein>
<feature type="region of interest" description="Disordered" evidence="1">
    <location>
        <begin position="1"/>
        <end position="41"/>
    </location>
</feature>
<proteinExistence type="predicted"/>
<organism evidence="2 3">
    <name type="scientific">Portunus trituberculatus</name>
    <name type="common">Swimming crab</name>
    <name type="synonym">Neptunus trituberculatus</name>
    <dbReference type="NCBI Taxonomy" id="210409"/>
    <lineage>
        <taxon>Eukaryota</taxon>
        <taxon>Metazoa</taxon>
        <taxon>Ecdysozoa</taxon>
        <taxon>Arthropoda</taxon>
        <taxon>Crustacea</taxon>
        <taxon>Multicrustacea</taxon>
        <taxon>Malacostraca</taxon>
        <taxon>Eumalacostraca</taxon>
        <taxon>Eucarida</taxon>
        <taxon>Decapoda</taxon>
        <taxon>Pleocyemata</taxon>
        <taxon>Brachyura</taxon>
        <taxon>Eubrachyura</taxon>
        <taxon>Portunoidea</taxon>
        <taxon>Portunidae</taxon>
        <taxon>Portuninae</taxon>
        <taxon>Portunus</taxon>
    </lineage>
</organism>
<evidence type="ECO:0000313" key="2">
    <source>
        <dbReference type="EMBL" id="MPC79528.1"/>
    </source>
</evidence>
<comment type="caution">
    <text evidence="2">The sequence shown here is derived from an EMBL/GenBank/DDBJ whole genome shotgun (WGS) entry which is preliminary data.</text>
</comment>
<dbReference type="EMBL" id="VSRR010051372">
    <property type="protein sequence ID" value="MPC79528.1"/>
    <property type="molecule type" value="Genomic_DNA"/>
</dbReference>
<evidence type="ECO:0000313" key="3">
    <source>
        <dbReference type="Proteomes" id="UP000324222"/>
    </source>
</evidence>
<reference evidence="2 3" key="1">
    <citation type="submission" date="2019-05" db="EMBL/GenBank/DDBJ databases">
        <title>Another draft genome of Portunus trituberculatus and its Hox gene families provides insights of decapod evolution.</title>
        <authorList>
            <person name="Jeong J.-H."/>
            <person name="Song I."/>
            <person name="Kim S."/>
            <person name="Choi T."/>
            <person name="Kim D."/>
            <person name="Ryu S."/>
            <person name="Kim W."/>
        </authorList>
    </citation>
    <scope>NUCLEOTIDE SEQUENCE [LARGE SCALE GENOMIC DNA]</scope>
    <source>
        <tissue evidence="2">Muscle</tissue>
    </source>
</reference>
<feature type="region of interest" description="Disordered" evidence="1">
    <location>
        <begin position="94"/>
        <end position="146"/>
    </location>
</feature>
<keyword evidence="3" id="KW-1185">Reference proteome</keyword>
<dbReference type="Proteomes" id="UP000324222">
    <property type="component" value="Unassembled WGS sequence"/>
</dbReference>
<feature type="compositionally biased region" description="Basic residues" evidence="1">
    <location>
        <begin position="128"/>
        <end position="146"/>
    </location>
</feature>
<name>A0A5B7IFB7_PORTR</name>
<sequence>MTLISKRTTNRIPTRIPTGKKEKHHKKVTPTTPTSTNTNIGVATTTIYSPQNPPYPFSPPCNYLFSPPLVTLKISLTSSLSPVHFSSPSLHLSLAFGSSSSSPPHDQPPAAFLELTKTSKQTDEDKKWRKTQQKFRRYLSHRSKRK</sequence>